<dbReference type="Gene3D" id="3.10.129.10">
    <property type="entry name" value="Hotdog Thioesterase"/>
    <property type="match status" value="1"/>
</dbReference>
<dbReference type="PANTHER" id="PTHR31793:SF27">
    <property type="entry name" value="NOVEL THIOESTERASE SUPERFAMILY DOMAIN AND SAPOSIN A-TYPE DOMAIN CONTAINING PROTEIN (0610012H03RIK)"/>
    <property type="match status" value="1"/>
</dbReference>
<dbReference type="Proteomes" id="UP001250662">
    <property type="component" value="Unassembled WGS sequence"/>
</dbReference>
<keyword evidence="2 4" id="KW-0378">Hydrolase</keyword>
<dbReference type="PANTHER" id="PTHR31793">
    <property type="entry name" value="4-HYDROXYBENZOYL-COA THIOESTERASE FAMILY MEMBER"/>
    <property type="match status" value="1"/>
</dbReference>
<dbReference type="EC" id="3.1.2.-" evidence="4"/>
<accession>A0ABU3BHZ1</accession>
<keyword evidence="5" id="KW-1185">Reference proteome</keyword>
<dbReference type="EMBL" id="JAVRHU010000002">
    <property type="protein sequence ID" value="MDT0621764.1"/>
    <property type="molecule type" value="Genomic_DNA"/>
</dbReference>
<dbReference type="CDD" id="cd00586">
    <property type="entry name" value="4HBT"/>
    <property type="match status" value="1"/>
</dbReference>
<gene>
    <name evidence="4" type="ORF">RM520_09010</name>
</gene>
<evidence type="ECO:0000256" key="1">
    <source>
        <dbReference type="ARBA" id="ARBA00005953"/>
    </source>
</evidence>
<dbReference type="InterPro" id="IPR002864">
    <property type="entry name" value="Acyl-ACP_thioesterase_NHD"/>
</dbReference>
<name>A0ABU3BHZ1_9FLAO</name>
<organism evidence="4 5">
    <name type="scientific">Croceitalea vernalis</name>
    <dbReference type="NCBI Taxonomy" id="3075599"/>
    <lineage>
        <taxon>Bacteria</taxon>
        <taxon>Pseudomonadati</taxon>
        <taxon>Bacteroidota</taxon>
        <taxon>Flavobacteriia</taxon>
        <taxon>Flavobacteriales</taxon>
        <taxon>Flavobacteriaceae</taxon>
        <taxon>Croceitalea</taxon>
    </lineage>
</organism>
<reference evidence="4 5" key="1">
    <citation type="submission" date="2023-09" db="EMBL/GenBank/DDBJ databases">
        <authorList>
            <person name="Rey-Velasco X."/>
        </authorList>
    </citation>
    <scope>NUCLEOTIDE SEQUENCE [LARGE SCALE GENOMIC DNA]</scope>
    <source>
        <strain evidence="4 5">P007</strain>
    </source>
</reference>
<dbReference type="InterPro" id="IPR050563">
    <property type="entry name" value="4-hydroxybenzoyl-CoA_TE"/>
</dbReference>
<protein>
    <submittedName>
        <fullName evidence="4">Acyl-CoA thioesterase</fullName>
        <ecNumber evidence="4">3.1.2.-</ecNumber>
    </submittedName>
</protein>
<dbReference type="SUPFAM" id="SSF54637">
    <property type="entry name" value="Thioesterase/thiol ester dehydrase-isomerase"/>
    <property type="match status" value="1"/>
</dbReference>
<evidence type="ECO:0000256" key="2">
    <source>
        <dbReference type="ARBA" id="ARBA00022801"/>
    </source>
</evidence>
<feature type="domain" description="Acyl-ACP thioesterase N-terminal hotdog" evidence="3">
    <location>
        <begin position="3"/>
        <end position="125"/>
    </location>
</feature>
<evidence type="ECO:0000259" key="3">
    <source>
        <dbReference type="Pfam" id="PF01643"/>
    </source>
</evidence>
<sequence length="130" mass="15271">MSKYSINIKVTDDDLDDLHHVNNVRYLDWIQQISKEHWKLKADKHLQKEFIWVVRKHIITYHSSAQINDNLLLETNIASSKGAISTRQVRIKNNLTNKLVVTSETEWCLINPSNLRPVRIPEKVNNLFLN</sequence>
<dbReference type="RefSeq" id="WP_311385377.1">
    <property type="nucleotide sequence ID" value="NZ_JAVRHU010000002.1"/>
</dbReference>
<evidence type="ECO:0000313" key="5">
    <source>
        <dbReference type="Proteomes" id="UP001250662"/>
    </source>
</evidence>
<proteinExistence type="inferred from homology"/>
<dbReference type="InterPro" id="IPR029069">
    <property type="entry name" value="HotDog_dom_sf"/>
</dbReference>
<comment type="similarity">
    <text evidence="1">Belongs to the 4-hydroxybenzoyl-CoA thioesterase family.</text>
</comment>
<dbReference type="Pfam" id="PF01643">
    <property type="entry name" value="Acyl-ACP_TE"/>
    <property type="match status" value="1"/>
</dbReference>
<dbReference type="GO" id="GO:0016787">
    <property type="term" value="F:hydrolase activity"/>
    <property type="evidence" value="ECO:0007669"/>
    <property type="project" value="UniProtKB-KW"/>
</dbReference>
<comment type="caution">
    <text evidence="4">The sequence shown here is derived from an EMBL/GenBank/DDBJ whole genome shotgun (WGS) entry which is preliminary data.</text>
</comment>
<evidence type="ECO:0000313" key="4">
    <source>
        <dbReference type="EMBL" id="MDT0621764.1"/>
    </source>
</evidence>